<accession>A0AAV2GMC2</accession>
<reference evidence="1 2" key="1">
    <citation type="submission" date="2024-04" db="EMBL/GenBank/DDBJ databases">
        <authorList>
            <person name="Fracassetti M."/>
        </authorList>
    </citation>
    <scope>NUCLEOTIDE SEQUENCE [LARGE SCALE GENOMIC DNA]</scope>
</reference>
<gene>
    <name evidence="1" type="ORF">LTRI10_LOCUS51218</name>
</gene>
<name>A0AAV2GMC2_9ROSI</name>
<proteinExistence type="predicted"/>
<dbReference type="EMBL" id="OZ034822">
    <property type="protein sequence ID" value="CAL1411888.1"/>
    <property type="molecule type" value="Genomic_DNA"/>
</dbReference>
<organism evidence="1 2">
    <name type="scientific">Linum trigynum</name>
    <dbReference type="NCBI Taxonomy" id="586398"/>
    <lineage>
        <taxon>Eukaryota</taxon>
        <taxon>Viridiplantae</taxon>
        <taxon>Streptophyta</taxon>
        <taxon>Embryophyta</taxon>
        <taxon>Tracheophyta</taxon>
        <taxon>Spermatophyta</taxon>
        <taxon>Magnoliopsida</taxon>
        <taxon>eudicotyledons</taxon>
        <taxon>Gunneridae</taxon>
        <taxon>Pentapetalae</taxon>
        <taxon>rosids</taxon>
        <taxon>fabids</taxon>
        <taxon>Malpighiales</taxon>
        <taxon>Linaceae</taxon>
        <taxon>Linum</taxon>
    </lineage>
</organism>
<sequence length="69" mass="8234">MTSMAMKPSASSYQTSQSCKQRIQFKTLIYRKEWNSRLLNGFERYRECSQKCKSKDNLSSFESRIFLHL</sequence>
<protein>
    <submittedName>
        <fullName evidence="1">Uncharacterized protein</fullName>
    </submittedName>
</protein>
<evidence type="ECO:0000313" key="1">
    <source>
        <dbReference type="EMBL" id="CAL1411888.1"/>
    </source>
</evidence>
<evidence type="ECO:0000313" key="2">
    <source>
        <dbReference type="Proteomes" id="UP001497516"/>
    </source>
</evidence>
<dbReference type="PROSITE" id="PS51257">
    <property type="entry name" value="PROKAR_LIPOPROTEIN"/>
    <property type="match status" value="1"/>
</dbReference>
<dbReference type="Proteomes" id="UP001497516">
    <property type="component" value="Chromosome 9"/>
</dbReference>
<keyword evidence="2" id="KW-1185">Reference proteome</keyword>
<dbReference type="AlphaFoldDB" id="A0AAV2GMC2"/>